<feature type="transmembrane region" description="Helical" evidence="1">
    <location>
        <begin position="22"/>
        <end position="47"/>
    </location>
</feature>
<evidence type="ECO:0000256" key="1">
    <source>
        <dbReference type="SAM" id="Phobius"/>
    </source>
</evidence>
<keyword evidence="1" id="KW-1133">Transmembrane helix</keyword>
<keyword evidence="1" id="KW-0472">Membrane</keyword>
<evidence type="ECO:0000313" key="2">
    <source>
        <dbReference type="EMBL" id="SOK58640.1"/>
    </source>
</evidence>
<protein>
    <submittedName>
        <fullName evidence="2">G363 protein</fullName>
    </submittedName>
</protein>
<reference evidence="3 5" key="3">
    <citation type="submission" date="2019-06" db="EMBL/GenBank/DDBJ databases">
        <authorList>
            <person name="Bower L."/>
            <person name="Leinonen R."/>
        </authorList>
    </citation>
    <scope>NUCLEOTIDE SEQUENCE [LARGE SCALE GENOMIC DNA]</scope>
</reference>
<feature type="transmembrane region" description="Helical" evidence="1">
    <location>
        <begin position="53"/>
        <end position="72"/>
    </location>
</feature>
<dbReference type="Proteomes" id="UP000240931">
    <property type="component" value="Segment"/>
</dbReference>
<evidence type="ECO:0000313" key="4">
    <source>
        <dbReference type="Proteomes" id="UP000240931"/>
    </source>
</evidence>
<reference evidence="4" key="2">
    <citation type="submission" date="2017-10" db="EMBL/GenBank/DDBJ databases">
        <authorList>
            <person name="Skurnik M."/>
        </authorList>
    </citation>
    <scope>NUCLEOTIDE SEQUENCE [LARGE SCALE GENOMIC DNA]</scope>
</reference>
<evidence type="ECO:0000313" key="3">
    <source>
        <dbReference type="EMBL" id="VUE36409.1"/>
    </source>
</evidence>
<dbReference type="KEGG" id="vg:40100781"/>
<evidence type="ECO:0000313" key="5">
    <source>
        <dbReference type="Proteomes" id="UP000317227"/>
    </source>
</evidence>
<organism evidence="2 4">
    <name type="scientific">Yersinia phage fHe-Yen9-04</name>
    <dbReference type="NCBI Taxonomy" id="2052742"/>
    <lineage>
        <taxon>Viruses</taxon>
        <taxon>Duplodnaviria</taxon>
        <taxon>Heunggongvirae</taxon>
        <taxon>Uroviricota</taxon>
        <taxon>Caudoviricetes</taxon>
        <taxon>Eneladusvirus</taxon>
        <taxon>Eneladusvirus Yen904</taxon>
    </lineage>
</organism>
<keyword evidence="4" id="KW-1185">Reference proteome</keyword>
<dbReference type="GeneID" id="40100781"/>
<proteinExistence type="predicted"/>
<accession>A0A2C9CXT3</accession>
<sequence>MVLNILLKYLYFQLTKLKNCKIFYFIAICMPIGLLLNAILCDFIFNASILTKSVIMIILLLIQIGSMSYYFYQSRKGYL</sequence>
<dbReference type="EMBL" id="LT960551">
    <property type="protein sequence ID" value="SOK58640.1"/>
    <property type="molecule type" value="Genomic_DNA"/>
</dbReference>
<name>A0A2C9CXT3_9CAUD</name>
<gene>
    <name evidence="2" type="primary">g363</name>
</gene>
<reference evidence="2" key="1">
    <citation type="submission" date="2017-10" db="EMBL/GenBank/DDBJ databases">
        <authorList>
            <person name="Banno H."/>
            <person name="Chua N.-H."/>
        </authorList>
    </citation>
    <scope>NUCLEOTIDE SEQUENCE [LARGE SCALE GENOMIC DNA]</scope>
</reference>
<dbReference type="EMBL" id="LR596615">
    <property type="protein sequence ID" value="VUE36409.1"/>
    <property type="molecule type" value="Genomic_DNA"/>
</dbReference>
<dbReference type="RefSeq" id="YP_009623973.1">
    <property type="nucleotide sequence ID" value="NC_042116.1"/>
</dbReference>
<dbReference type="Proteomes" id="UP000317227">
    <property type="component" value="Segment"/>
</dbReference>
<keyword evidence="1" id="KW-0812">Transmembrane</keyword>